<gene>
    <name evidence="1" type="ORF">TSAR_000747</name>
</gene>
<keyword evidence="2" id="KW-1185">Reference proteome</keyword>
<dbReference type="Proteomes" id="UP000215335">
    <property type="component" value="Unassembled WGS sequence"/>
</dbReference>
<reference evidence="1 2" key="1">
    <citation type="journal article" date="2017" name="Curr. Biol.">
        <title>The Evolution of Venom by Co-option of Single-Copy Genes.</title>
        <authorList>
            <person name="Martinson E.O."/>
            <person name="Mrinalini"/>
            <person name="Kelkar Y.D."/>
            <person name="Chang C.H."/>
            <person name="Werren J.H."/>
        </authorList>
    </citation>
    <scope>NUCLEOTIDE SEQUENCE [LARGE SCALE GENOMIC DNA]</scope>
    <source>
        <strain evidence="1 2">Alberta</strain>
        <tissue evidence="1">Whole body</tissue>
    </source>
</reference>
<evidence type="ECO:0000313" key="2">
    <source>
        <dbReference type="Proteomes" id="UP000215335"/>
    </source>
</evidence>
<proteinExistence type="predicted"/>
<evidence type="ECO:0000313" key="1">
    <source>
        <dbReference type="EMBL" id="OXU19477.1"/>
    </source>
</evidence>
<comment type="caution">
    <text evidence="1">The sequence shown here is derived from an EMBL/GenBank/DDBJ whole genome shotgun (WGS) entry which is preliminary data.</text>
</comment>
<dbReference type="AlphaFoldDB" id="A0A232EMB0"/>
<sequence length="29" mass="3603">MKGTFTFFKIYLYFINRKFKLYNDSTMGK</sequence>
<accession>A0A232EMB0</accession>
<name>A0A232EMB0_9HYME</name>
<dbReference type="EMBL" id="NNAY01003398">
    <property type="protein sequence ID" value="OXU19477.1"/>
    <property type="molecule type" value="Genomic_DNA"/>
</dbReference>
<organism evidence="1 2">
    <name type="scientific">Trichomalopsis sarcophagae</name>
    <dbReference type="NCBI Taxonomy" id="543379"/>
    <lineage>
        <taxon>Eukaryota</taxon>
        <taxon>Metazoa</taxon>
        <taxon>Ecdysozoa</taxon>
        <taxon>Arthropoda</taxon>
        <taxon>Hexapoda</taxon>
        <taxon>Insecta</taxon>
        <taxon>Pterygota</taxon>
        <taxon>Neoptera</taxon>
        <taxon>Endopterygota</taxon>
        <taxon>Hymenoptera</taxon>
        <taxon>Apocrita</taxon>
        <taxon>Proctotrupomorpha</taxon>
        <taxon>Chalcidoidea</taxon>
        <taxon>Pteromalidae</taxon>
        <taxon>Pteromalinae</taxon>
        <taxon>Trichomalopsis</taxon>
    </lineage>
</organism>
<protein>
    <submittedName>
        <fullName evidence="1">Uncharacterized protein</fullName>
    </submittedName>
</protein>